<dbReference type="PROSITE" id="PS51269">
    <property type="entry name" value="COMM"/>
    <property type="match status" value="1"/>
</dbReference>
<dbReference type="EMBL" id="VCAZ01000038">
    <property type="protein sequence ID" value="TSL89881.1"/>
    <property type="molecule type" value="Genomic_DNA"/>
</dbReference>
<keyword evidence="5" id="KW-1185">Reference proteome</keyword>
<protein>
    <recommendedName>
        <fullName evidence="1">COMM domain-containing protein 5</fullName>
    </recommendedName>
</protein>
<organism evidence="4 5">
    <name type="scientific">Bagarius yarrelli</name>
    <name type="common">Goonch</name>
    <name type="synonym">Bagrus yarrelli</name>
    <dbReference type="NCBI Taxonomy" id="175774"/>
    <lineage>
        <taxon>Eukaryota</taxon>
        <taxon>Metazoa</taxon>
        <taxon>Chordata</taxon>
        <taxon>Craniata</taxon>
        <taxon>Vertebrata</taxon>
        <taxon>Euteleostomi</taxon>
        <taxon>Actinopterygii</taxon>
        <taxon>Neopterygii</taxon>
        <taxon>Teleostei</taxon>
        <taxon>Ostariophysi</taxon>
        <taxon>Siluriformes</taxon>
        <taxon>Sisoridae</taxon>
        <taxon>Sisorinae</taxon>
        <taxon>Bagarius</taxon>
    </lineage>
</organism>
<dbReference type="InterPro" id="IPR017920">
    <property type="entry name" value="COMM"/>
</dbReference>
<dbReference type="PANTHER" id="PTHR15666:SF1">
    <property type="entry name" value="COMM DOMAIN-CONTAINING PROTEIN 5"/>
    <property type="match status" value="1"/>
</dbReference>
<gene>
    <name evidence="4" type="ORF">Baya_7370</name>
</gene>
<dbReference type="GO" id="GO:0005634">
    <property type="term" value="C:nucleus"/>
    <property type="evidence" value="ECO:0007669"/>
    <property type="project" value="TreeGrafter"/>
</dbReference>
<feature type="domain" description="COMM" evidence="3">
    <location>
        <begin position="118"/>
        <end position="182"/>
    </location>
</feature>
<dbReference type="InterPro" id="IPR037357">
    <property type="entry name" value="COMMD5"/>
</dbReference>
<comment type="similarity">
    <text evidence="2">Belongs to the COMM domain-containing protein 5 family.</text>
</comment>
<dbReference type="Proteomes" id="UP000319801">
    <property type="component" value="Unassembled WGS sequence"/>
</dbReference>
<accession>A0A556U1V4</accession>
<evidence type="ECO:0000313" key="5">
    <source>
        <dbReference type="Proteomes" id="UP000319801"/>
    </source>
</evidence>
<dbReference type="AlphaFoldDB" id="A0A556U1V4"/>
<name>A0A556U1V4_BAGYA</name>
<evidence type="ECO:0000259" key="3">
    <source>
        <dbReference type="PROSITE" id="PS51269"/>
    </source>
</evidence>
<reference evidence="4 5" key="1">
    <citation type="journal article" date="2019" name="Genome Biol. Evol.">
        <title>Whole-Genome Sequencing of the Giant Devil Catfish, Bagarius yarrelli.</title>
        <authorList>
            <person name="Jiang W."/>
            <person name="Lv Y."/>
            <person name="Cheng L."/>
            <person name="Yang K."/>
            <person name="Chao B."/>
            <person name="Wang X."/>
            <person name="Li Y."/>
            <person name="Pan X."/>
            <person name="You X."/>
            <person name="Zhang Y."/>
            <person name="Yang J."/>
            <person name="Li J."/>
            <person name="Zhang X."/>
            <person name="Liu S."/>
            <person name="Sun C."/>
            <person name="Yang J."/>
            <person name="Shi Q."/>
        </authorList>
    </citation>
    <scope>NUCLEOTIDE SEQUENCE [LARGE SCALE GENOMIC DNA]</scope>
    <source>
        <strain evidence="4">JWS20170419001</strain>
        <tissue evidence="4">Muscle</tissue>
    </source>
</reference>
<proteinExistence type="inferred from homology"/>
<evidence type="ECO:0000313" key="4">
    <source>
        <dbReference type="EMBL" id="TSL89881.1"/>
    </source>
</evidence>
<dbReference type="PANTHER" id="PTHR15666">
    <property type="entry name" value="COMM DOMAIN CONTAINING PROTEIN 5"/>
    <property type="match status" value="1"/>
</dbReference>
<dbReference type="Pfam" id="PF07258">
    <property type="entry name" value="COMM_domain"/>
    <property type="match status" value="1"/>
</dbReference>
<sequence>MMTDHNVRFWGERIPREIVNMAKHLKDLDKQVFRQVLKVVVNCLEGKECSVSVADLQNTSLSEEQIIDIISGMNEVLREAVRVSPSSVKIKSFEDDLRELRRPTLKSSLTKHDPRLAKLEQFRWRVDVAVSTSSLSRALQPTILMQFTLSDGNRHQCEVSLSKFQELRYNIALILKETNDLEKRSVLKIQDHSS</sequence>
<evidence type="ECO:0000256" key="2">
    <source>
        <dbReference type="ARBA" id="ARBA00093452"/>
    </source>
</evidence>
<comment type="caution">
    <text evidence="4">The sequence shown here is derived from an EMBL/GenBank/DDBJ whole genome shotgun (WGS) entry which is preliminary data.</text>
</comment>
<dbReference type="OrthoDB" id="203754at2759"/>
<evidence type="ECO:0000256" key="1">
    <source>
        <dbReference type="ARBA" id="ARBA00016556"/>
    </source>
</evidence>